<reference evidence="8 9" key="1">
    <citation type="submission" date="2016-09" db="EMBL/GenBank/DDBJ databases">
        <authorList>
            <person name="Capua I."/>
            <person name="De Benedictis P."/>
            <person name="Joannis T."/>
            <person name="Lombin L.H."/>
            <person name="Cattoli G."/>
        </authorList>
    </citation>
    <scope>NUCLEOTIDE SEQUENCE [LARGE SCALE GENOMIC DNA]</scope>
    <source>
        <strain evidence="8 9">A7P-90m</strain>
    </source>
</reference>
<evidence type="ECO:0000256" key="4">
    <source>
        <dbReference type="SAM" id="SignalP"/>
    </source>
</evidence>
<protein>
    <submittedName>
        <fullName evidence="8">Alpha-1,2-mannosidase, putative</fullName>
    </submittedName>
</protein>
<organism evidence="8 9">
    <name type="scientific">Williamwhitmania taraxaci</name>
    <dbReference type="NCBI Taxonomy" id="1640674"/>
    <lineage>
        <taxon>Bacteria</taxon>
        <taxon>Pseudomonadati</taxon>
        <taxon>Bacteroidota</taxon>
        <taxon>Bacteroidia</taxon>
        <taxon>Bacteroidales</taxon>
        <taxon>Williamwhitmaniaceae</taxon>
        <taxon>Williamwhitmania</taxon>
    </lineage>
</organism>
<evidence type="ECO:0000256" key="3">
    <source>
        <dbReference type="ARBA" id="ARBA00022837"/>
    </source>
</evidence>
<feature type="chain" id="PRO_5011700866" evidence="4">
    <location>
        <begin position="21"/>
        <end position="990"/>
    </location>
</feature>
<gene>
    <name evidence="8" type="ORF">SAMN05216323_104427</name>
</gene>
<dbReference type="InterPro" id="IPR041371">
    <property type="entry name" value="GH92_N"/>
</dbReference>
<dbReference type="GO" id="GO:0030246">
    <property type="term" value="F:carbohydrate binding"/>
    <property type="evidence" value="ECO:0007669"/>
    <property type="project" value="InterPro"/>
</dbReference>
<evidence type="ECO:0000313" key="9">
    <source>
        <dbReference type="Proteomes" id="UP000199452"/>
    </source>
</evidence>
<dbReference type="PANTHER" id="PTHR12143:SF39">
    <property type="entry name" value="SECRETED PROTEIN"/>
    <property type="match status" value="1"/>
</dbReference>
<evidence type="ECO:0000259" key="5">
    <source>
        <dbReference type="Pfam" id="PF00754"/>
    </source>
</evidence>
<feature type="domain" description="F5/8 type C" evidence="5">
    <location>
        <begin position="848"/>
        <end position="968"/>
    </location>
</feature>
<dbReference type="SUPFAM" id="SSF48208">
    <property type="entry name" value="Six-hairpin glycosidases"/>
    <property type="match status" value="1"/>
</dbReference>
<dbReference type="GO" id="GO:0000224">
    <property type="term" value="F:peptide-N4-(N-acetyl-beta-glucosaminyl)asparagine amidase activity"/>
    <property type="evidence" value="ECO:0007669"/>
    <property type="project" value="TreeGrafter"/>
</dbReference>
<dbReference type="Gene3D" id="2.60.120.260">
    <property type="entry name" value="Galactose-binding domain-like"/>
    <property type="match status" value="1"/>
</dbReference>
<dbReference type="Pfam" id="PF13287">
    <property type="entry name" value="Fn3_assoc"/>
    <property type="match status" value="1"/>
</dbReference>
<dbReference type="Pfam" id="PF07971">
    <property type="entry name" value="Glyco_hydro_92"/>
    <property type="match status" value="1"/>
</dbReference>
<dbReference type="GO" id="GO:0006516">
    <property type="term" value="P:glycoprotein catabolic process"/>
    <property type="evidence" value="ECO:0007669"/>
    <property type="project" value="TreeGrafter"/>
</dbReference>
<dbReference type="STRING" id="1640674.SAMN05216323_104427"/>
<dbReference type="FunFam" id="1.20.1050.60:FF:000001">
    <property type="entry name" value="Putative alpha-1,2-mannosidase"/>
    <property type="match status" value="1"/>
</dbReference>
<dbReference type="Proteomes" id="UP000199452">
    <property type="component" value="Unassembled WGS sequence"/>
</dbReference>
<dbReference type="InterPro" id="IPR005887">
    <property type="entry name" value="GH92_a_mannosidase_put"/>
</dbReference>
<dbReference type="InterPro" id="IPR014718">
    <property type="entry name" value="GH-type_carb-bd"/>
</dbReference>
<dbReference type="PANTHER" id="PTHR12143">
    <property type="entry name" value="PEPTIDE N-GLYCANASE PNGASE -RELATED"/>
    <property type="match status" value="1"/>
</dbReference>
<dbReference type="Pfam" id="PF00754">
    <property type="entry name" value="F5_F8_type_C"/>
    <property type="match status" value="1"/>
</dbReference>
<dbReference type="OrthoDB" id="9762711at2"/>
<dbReference type="GO" id="GO:0005975">
    <property type="term" value="P:carbohydrate metabolic process"/>
    <property type="evidence" value="ECO:0007669"/>
    <property type="project" value="InterPro"/>
</dbReference>
<evidence type="ECO:0000313" key="8">
    <source>
        <dbReference type="EMBL" id="SDC69029.1"/>
    </source>
</evidence>
<feature type="domain" description="Glycosyl hydrolase family 92" evidence="6">
    <location>
        <begin position="275"/>
        <end position="731"/>
    </location>
</feature>
<dbReference type="InterPro" id="IPR012939">
    <property type="entry name" value="Glyco_hydro_92"/>
</dbReference>
<dbReference type="NCBIfam" id="TIGR01180">
    <property type="entry name" value="aman2_put"/>
    <property type="match status" value="1"/>
</dbReference>
<dbReference type="SUPFAM" id="SSF49785">
    <property type="entry name" value="Galactose-binding domain-like"/>
    <property type="match status" value="1"/>
</dbReference>
<keyword evidence="4" id="KW-0732">Signal</keyword>
<evidence type="ECO:0000259" key="6">
    <source>
        <dbReference type="Pfam" id="PF07971"/>
    </source>
</evidence>
<dbReference type="InterPro" id="IPR000421">
    <property type="entry name" value="FA58C"/>
</dbReference>
<dbReference type="RefSeq" id="WP_092439189.1">
    <property type="nucleotide sequence ID" value="NZ_FMYP01000044.1"/>
</dbReference>
<keyword evidence="3" id="KW-0106">Calcium</keyword>
<dbReference type="GO" id="GO:0005829">
    <property type="term" value="C:cytosol"/>
    <property type="evidence" value="ECO:0007669"/>
    <property type="project" value="TreeGrafter"/>
</dbReference>
<name>A0A1G6NMR8_9BACT</name>
<dbReference type="InterPro" id="IPR026876">
    <property type="entry name" value="Fn3_assoc_repeat"/>
</dbReference>
<dbReference type="InterPro" id="IPR050883">
    <property type="entry name" value="PNGase"/>
</dbReference>
<dbReference type="Gene3D" id="1.20.1610.10">
    <property type="entry name" value="alpha-1,2-mannosidases domains"/>
    <property type="match status" value="1"/>
</dbReference>
<accession>A0A1G6NMR8</accession>
<feature type="domain" description="Glycosyl hydrolase family 92 N-terminal" evidence="7">
    <location>
        <begin position="29"/>
        <end position="268"/>
    </location>
</feature>
<dbReference type="AlphaFoldDB" id="A0A1G6NMR8"/>
<dbReference type="Gene3D" id="3.30.2080.10">
    <property type="entry name" value="GH92 mannosidase domain"/>
    <property type="match status" value="1"/>
</dbReference>
<sequence length="990" mass="109723">MNFSRILASLILCAPIAITAQPFSPASKVNPFIGTGGHGHTYPGATAPFGMVQLSPDTRLTGWDGCSGYHFSDSAIYGFSHTHLSGTGVADYCDILLMPTIGEPVTTSNDYVSPFRKETEKAEPGYYTVFLDKPKVKVELTASARVGFHRYTFPKSKEANILLDLEHRDEVLDAWIEVVNDYEVHGFRRSKSWATNQSVYFVIRFSKPIDGAFTAAAEGEEITLVPLPLAPKTLARDQKSRVVGKKLKSNFRFRTKAGEEILVKVGISAVSIDGALANINSEIPGWDFDAVRQQTFDSWNRELSKIEVSGGTKEQETTFYSALYHCMLVPNLFMDADGQYLGTDLKPHTAEGFTPYTIFSLWDTYRAYHPLMTIIDTRRTTDFINIFLSHYKNGGLLPVWELAGNETFCMIGYHSVPVIVDAYMKGIRGFDANLALEAMQHSATQNRFGLDVYRSHGCIPGDLESEGVSKTLEYAYDDWCIAQLAKDLGKGAVYNEYIQRAQYYRNMFDPETGFMRPRINGGFKKPFNPTEVDFNFTEGNSWQYSFYVPQDITGLAKLHGGMGALATKLDLLFATEQNLSGREQVDITGLIGQYAHGNEPSHHMAYLYDYLGQPWKTQQRVHQIMNEMYSAKPDGLIGNEDCGQMSAWLVMSAMGFYPVCPGSNQYAIGTPWFPKTTIHLENGKSFTISAPEVNDKNFYIQSATLNENSYAKSFINHSDIMNGGELTFNLGTEPNKQWGVGEGNEPATSIAEKSRTTIPWIEAKSRTFTDTLKVTLQPGEAGSKIIYTIDGSDPRKKGMQSNKPIIVTGTCTIKAVAVAAGKYTSFVVEGTFFNVKTNRKITIASKVNSQYTAGGPEGLIDGIRGAENFRLGGWQGYQDQDFEAIVDLGNEQPIKRVAAGFLQDVGSWIMMPTVVEFYTSSDDITYYLTAKVANTVADTVMTSTVQDLSATVSTTARYVKVIARNYGALPKWHLGAGFPAFIFVDEIVVE</sequence>
<evidence type="ECO:0000256" key="2">
    <source>
        <dbReference type="ARBA" id="ARBA00011245"/>
    </source>
</evidence>
<dbReference type="Gene3D" id="2.70.98.10">
    <property type="match status" value="1"/>
</dbReference>
<dbReference type="EMBL" id="FMYP01000044">
    <property type="protein sequence ID" value="SDC69029.1"/>
    <property type="molecule type" value="Genomic_DNA"/>
</dbReference>
<evidence type="ECO:0000256" key="1">
    <source>
        <dbReference type="ARBA" id="ARBA00001913"/>
    </source>
</evidence>
<evidence type="ECO:0000259" key="7">
    <source>
        <dbReference type="Pfam" id="PF17678"/>
    </source>
</evidence>
<dbReference type="Pfam" id="PF17678">
    <property type="entry name" value="Glyco_hydro_92N"/>
    <property type="match status" value="1"/>
</dbReference>
<comment type="subunit">
    <text evidence="2">Monomer.</text>
</comment>
<keyword evidence="9" id="KW-1185">Reference proteome</keyword>
<dbReference type="FunFam" id="3.30.2080.10:FF:000001">
    <property type="entry name" value="Alpha-1,2-mannosidase subfamily"/>
    <property type="match status" value="1"/>
</dbReference>
<dbReference type="Gene3D" id="1.20.1050.60">
    <property type="entry name" value="alpha-1,2-mannosidase"/>
    <property type="match status" value="1"/>
</dbReference>
<dbReference type="InterPro" id="IPR008928">
    <property type="entry name" value="6-hairpin_glycosidase_sf"/>
</dbReference>
<dbReference type="InterPro" id="IPR008979">
    <property type="entry name" value="Galactose-bd-like_sf"/>
</dbReference>
<proteinExistence type="predicted"/>
<comment type="cofactor">
    <cofactor evidence="1">
        <name>Ca(2+)</name>
        <dbReference type="ChEBI" id="CHEBI:29108"/>
    </cofactor>
</comment>
<feature type="signal peptide" evidence="4">
    <location>
        <begin position="1"/>
        <end position="20"/>
    </location>
</feature>